<accession>A0A167YF00</accession>
<name>A0A167YF00_9EURO</name>
<gene>
    <name evidence="2" type="ORF">AAP_03426</name>
</gene>
<sequence length="239" mass="25990">MTASPARKRGKNAILALLSKQENSDVTIASSVLPSKRARSESLDACNDDVERSHTDQDESDLELAAPLPFEQSTSSGDEDDSEEESSSDDVDEHGHQRMDAKPMHSLQVSRPAQDCRASKLSRESAVLRASSRSSHGRHIRRRHDAQDNHPHDRQAMMKSFYGGHCVLGDTKIMLNEASTLDSHLPSTLSSAKPGAHTASKDTAPNYAAPKAVQLLSLLRKMPVQARGSDNQSHHAAQG</sequence>
<dbReference type="EMBL" id="AZGZ01000014">
    <property type="protein sequence ID" value="KZZ91256.1"/>
    <property type="molecule type" value="Genomic_DNA"/>
</dbReference>
<feature type="compositionally biased region" description="Polar residues" evidence="1">
    <location>
        <begin position="24"/>
        <end position="33"/>
    </location>
</feature>
<evidence type="ECO:0000256" key="1">
    <source>
        <dbReference type="SAM" id="MobiDB-lite"/>
    </source>
</evidence>
<protein>
    <submittedName>
        <fullName evidence="2">Uncharacterized protein</fullName>
    </submittedName>
</protein>
<keyword evidence="3" id="KW-1185">Reference proteome</keyword>
<feature type="compositionally biased region" description="Acidic residues" evidence="1">
    <location>
        <begin position="77"/>
        <end position="92"/>
    </location>
</feature>
<feature type="compositionally biased region" description="Basic residues" evidence="1">
    <location>
        <begin position="135"/>
        <end position="144"/>
    </location>
</feature>
<dbReference type="VEuPathDB" id="FungiDB:AAP_03426"/>
<organism evidence="2 3">
    <name type="scientific">Ascosphaera apis ARSEF 7405</name>
    <dbReference type="NCBI Taxonomy" id="392613"/>
    <lineage>
        <taxon>Eukaryota</taxon>
        <taxon>Fungi</taxon>
        <taxon>Dikarya</taxon>
        <taxon>Ascomycota</taxon>
        <taxon>Pezizomycotina</taxon>
        <taxon>Eurotiomycetes</taxon>
        <taxon>Eurotiomycetidae</taxon>
        <taxon>Onygenales</taxon>
        <taxon>Ascosphaeraceae</taxon>
        <taxon>Ascosphaera</taxon>
    </lineage>
</organism>
<feature type="region of interest" description="Disordered" evidence="1">
    <location>
        <begin position="24"/>
        <end position="152"/>
    </location>
</feature>
<evidence type="ECO:0000313" key="3">
    <source>
        <dbReference type="Proteomes" id="UP000242877"/>
    </source>
</evidence>
<reference evidence="2 3" key="1">
    <citation type="journal article" date="2016" name="Genome Biol. Evol.">
        <title>Divergent and convergent evolution of fungal pathogenicity.</title>
        <authorList>
            <person name="Shang Y."/>
            <person name="Xiao G."/>
            <person name="Zheng P."/>
            <person name="Cen K."/>
            <person name="Zhan S."/>
            <person name="Wang C."/>
        </authorList>
    </citation>
    <scope>NUCLEOTIDE SEQUENCE [LARGE SCALE GENOMIC DNA]</scope>
    <source>
        <strain evidence="2 3">ARSEF 7405</strain>
    </source>
</reference>
<evidence type="ECO:0000313" key="2">
    <source>
        <dbReference type="EMBL" id="KZZ91256.1"/>
    </source>
</evidence>
<proteinExistence type="predicted"/>
<dbReference type="Proteomes" id="UP000242877">
    <property type="component" value="Unassembled WGS sequence"/>
</dbReference>
<feature type="compositionally biased region" description="Basic and acidic residues" evidence="1">
    <location>
        <begin position="93"/>
        <end position="103"/>
    </location>
</feature>
<dbReference type="AlphaFoldDB" id="A0A167YF00"/>
<feature type="region of interest" description="Disordered" evidence="1">
    <location>
        <begin position="185"/>
        <end position="207"/>
    </location>
</feature>
<comment type="caution">
    <text evidence="2">The sequence shown here is derived from an EMBL/GenBank/DDBJ whole genome shotgun (WGS) entry which is preliminary data.</text>
</comment>